<evidence type="ECO:0000256" key="1">
    <source>
        <dbReference type="SAM" id="MobiDB-lite"/>
    </source>
</evidence>
<feature type="compositionally biased region" description="Basic and acidic residues" evidence="1">
    <location>
        <begin position="40"/>
        <end position="60"/>
    </location>
</feature>
<sequence>MNDNKPSAPHATTSRETPRGDHQRRRPGNPNWAFYQGPRQRGEDDAFRFDPPRPRSCRHDSSRHRSNRHNPSLNPSDDIFRHFNTFPRTDRTRRQRTTCRHRPNMPQIYRPAVAVGLPMAHVAVLSSPAAKAFFKNADIPQRFSKVINCFRAAMNSDELRSDMSDDAKIARYPIIWDSGATTSISPYKDDFVGKLEPAPLGLKLRGITSGLKIEGIGHVAWSVVDTTGMLRTIKVPALYMPSATARLLSTSSLLQTYTDESISMNTEYPFQIRPPVVHVPEHVQE</sequence>
<gene>
    <name evidence="2" type="ORF">CYCCA115_LOCUS17674</name>
</gene>
<name>A0AAD2JKJ8_9STRA</name>
<protein>
    <submittedName>
        <fullName evidence="2">Uncharacterized protein</fullName>
    </submittedName>
</protein>
<reference evidence="2" key="1">
    <citation type="submission" date="2023-08" db="EMBL/GenBank/DDBJ databases">
        <authorList>
            <person name="Audoor S."/>
            <person name="Bilcke G."/>
        </authorList>
    </citation>
    <scope>NUCLEOTIDE SEQUENCE</scope>
</reference>
<accession>A0AAD2JKJ8</accession>
<feature type="region of interest" description="Disordered" evidence="1">
    <location>
        <begin position="1"/>
        <end position="82"/>
    </location>
</feature>
<evidence type="ECO:0000313" key="2">
    <source>
        <dbReference type="EMBL" id="CAJ1959253.1"/>
    </source>
</evidence>
<feature type="compositionally biased region" description="Polar residues" evidence="1">
    <location>
        <begin position="1"/>
        <end position="15"/>
    </location>
</feature>
<evidence type="ECO:0000313" key="3">
    <source>
        <dbReference type="Proteomes" id="UP001295423"/>
    </source>
</evidence>
<keyword evidence="3" id="KW-1185">Reference proteome</keyword>
<dbReference type="AlphaFoldDB" id="A0AAD2JKJ8"/>
<dbReference type="EMBL" id="CAKOGP040001981">
    <property type="protein sequence ID" value="CAJ1959253.1"/>
    <property type="molecule type" value="Genomic_DNA"/>
</dbReference>
<comment type="caution">
    <text evidence="2">The sequence shown here is derived from an EMBL/GenBank/DDBJ whole genome shotgun (WGS) entry which is preliminary data.</text>
</comment>
<organism evidence="2 3">
    <name type="scientific">Cylindrotheca closterium</name>
    <dbReference type="NCBI Taxonomy" id="2856"/>
    <lineage>
        <taxon>Eukaryota</taxon>
        <taxon>Sar</taxon>
        <taxon>Stramenopiles</taxon>
        <taxon>Ochrophyta</taxon>
        <taxon>Bacillariophyta</taxon>
        <taxon>Bacillariophyceae</taxon>
        <taxon>Bacillariophycidae</taxon>
        <taxon>Bacillariales</taxon>
        <taxon>Bacillariaceae</taxon>
        <taxon>Cylindrotheca</taxon>
    </lineage>
</organism>
<dbReference type="Proteomes" id="UP001295423">
    <property type="component" value="Unassembled WGS sequence"/>
</dbReference>
<proteinExistence type="predicted"/>